<evidence type="ECO:0000313" key="4">
    <source>
        <dbReference type="Proteomes" id="UP000265520"/>
    </source>
</evidence>
<dbReference type="InterPro" id="IPR027417">
    <property type="entry name" value="P-loop_NTPase"/>
</dbReference>
<dbReference type="PANTHER" id="PTHR43473:SF2">
    <property type="entry name" value="MAGNESIUM-CHELATASE SUBUNIT CHLD, CHLOROPLASTIC"/>
    <property type="match status" value="1"/>
</dbReference>
<dbReference type="Gene3D" id="3.40.50.300">
    <property type="entry name" value="P-loop containing nucleotide triphosphate hydrolases"/>
    <property type="match status" value="1"/>
</dbReference>
<evidence type="ECO:0000256" key="1">
    <source>
        <dbReference type="ARBA" id="ARBA00005173"/>
    </source>
</evidence>
<dbReference type="GO" id="GO:0005524">
    <property type="term" value="F:ATP binding"/>
    <property type="evidence" value="ECO:0007669"/>
    <property type="project" value="InterPro"/>
</dbReference>
<dbReference type="PANTHER" id="PTHR43473">
    <property type="entry name" value="MAGNESIUM-CHELATASE SUBUNIT CHLD, CHLOROPLASTIC"/>
    <property type="match status" value="1"/>
</dbReference>
<dbReference type="UniPathway" id="UPA00668"/>
<feature type="domain" description="Magnesium chelatase ChlI-like catalytic" evidence="2">
    <location>
        <begin position="51"/>
        <end position="118"/>
    </location>
</feature>
<feature type="non-terminal residue" evidence="3">
    <location>
        <position position="1"/>
    </location>
</feature>
<dbReference type="AlphaFoldDB" id="A0A392N3P3"/>
<dbReference type="Proteomes" id="UP000265520">
    <property type="component" value="Unassembled WGS sequence"/>
</dbReference>
<protein>
    <submittedName>
        <fullName evidence="3">Magnesium-chelatase subunit ChlD chloroplastic-like</fullName>
    </submittedName>
</protein>
<sequence length="160" mass="18116">WEDGLSKHLEYDSDGNIKTRIIKSPFVQIPLGVTEDRLIGSVDVEESVKTGTTVFQPGLLAEAHRGVLYVDEINLLDEGISNLLLNVLTDGVNIVEREGISFRHPCRPLLIATYNPDEGSVREHLLDRIAINLRYCCNPQFYPFRILCLFSSLYMRGPRN</sequence>
<keyword evidence="4" id="KW-1185">Reference proteome</keyword>
<comment type="pathway">
    <text evidence="1">Porphyrin-containing compound metabolism; chlorophyll biosynthesis.</text>
</comment>
<evidence type="ECO:0000259" key="2">
    <source>
        <dbReference type="Pfam" id="PF01078"/>
    </source>
</evidence>
<dbReference type="GO" id="GO:0015995">
    <property type="term" value="P:chlorophyll biosynthetic process"/>
    <property type="evidence" value="ECO:0007669"/>
    <property type="project" value="UniProtKB-UniPathway"/>
</dbReference>
<comment type="caution">
    <text evidence="3">The sequence shown here is derived from an EMBL/GenBank/DDBJ whole genome shotgun (WGS) entry which is preliminary data.</text>
</comment>
<reference evidence="3 4" key="1">
    <citation type="journal article" date="2018" name="Front. Plant Sci.">
        <title>Red Clover (Trifolium pratense) and Zigzag Clover (T. medium) - A Picture of Genomic Similarities and Differences.</title>
        <authorList>
            <person name="Dluhosova J."/>
            <person name="Istvanek J."/>
            <person name="Nedelnik J."/>
            <person name="Repkova J."/>
        </authorList>
    </citation>
    <scope>NUCLEOTIDE SEQUENCE [LARGE SCALE GENOMIC DNA]</scope>
    <source>
        <strain evidence="4">cv. 10/8</strain>
        <tissue evidence="3">Leaf</tissue>
    </source>
</reference>
<name>A0A392N3P3_9FABA</name>
<dbReference type="SUPFAM" id="SSF52540">
    <property type="entry name" value="P-loop containing nucleoside triphosphate hydrolases"/>
    <property type="match status" value="1"/>
</dbReference>
<accession>A0A392N3P3</accession>
<dbReference type="Pfam" id="PF01078">
    <property type="entry name" value="Mg_chelatase"/>
    <property type="match status" value="1"/>
</dbReference>
<dbReference type="InterPro" id="IPR000523">
    <property type="entry name" value="Mg_chelatse_chII-like_cat_dom"/>
</dbReference>
<proteinExistence type="predicted"/>
<dbReference type="EMBL" id="LXQA010024203">
    <property type="protein sequence ID" value="MCH93114.1"/>
    <property type="molecule type" value="Genomic_DNA"/>
</dbReference>
<organism evidence="3 4">
    <name type="scientific">Trifolium medium</name>
    <dbReference type="NCBI Taxonomy" id="97028"/>
    <lineage>
        <taxon>Eukaryota</taxon>
        <taxon>Viridiplantae</taxon>
        <taxon>Streptophyta</taxon>
        <taxon>Embryophyta</taxon>
        <taxon>Tracheophyta</taxon>
        <taxon>Spermatophyta</taxon>
        <taxon>Magnoliopsida</taxon>
        <taxon>eudicotyledons</taxon>
        <taxon>Gunneridae</taxon>
        <taxon>Pentapetalae</taxon>
        <taxon>rosids</taxon>
        <taxon>fabids</taxon>
        <taxon>Fabales</taxon>
        <taxon>Fabaceae</taxon>
        <taxon>Papilionoideae</taxon>
        <taxon>50 kb inversion clade</taxon>
        <taxon>NPAAA clade</taxon>
        <taxon>Hologalegina</taxon>
        <taxon>IRL clade</taxon>
        <taxon>Trifolieae</taxon>
        <taxon>Trifolium</taxon>
    </lineage>
</organism>
<evidence type="ECO:0000313" key="3">
    <source>
        <dbReference type="EMBL" id="MCH93114.1"/>
    </source>
</evidence>